<dbReference type="Pfam" id="PF00619">
    <property type="entry name" value="CARD"/>
    <property type="match status" value="1"/>
</dbReference>
<sequence>MALSEDDKDRLFRHWKTIKNNVEMRYIIDLLIEERVISPDEWEDMKKSHQLEKDRTEAFLHWLLKQSEKSYDAFLKALHNGKYDFISEKLDRNMQRNHPLTDLSTQLGGKNG</sequence>
<dbReference type="InterPro" id="IPR001315">
    <property type="entry name" value="CARD"/>
</dbReference>
<dbReference type="SUPFAM" id="SSF47986">
    <property type="entry name" value="DEATH domain"/>
    <property type="match status" value="1"/>
</dbReference>
<dbReference type="Proteomes" id="UP001634394">
    <property type="component" value="Unassembled WGS sequence"/>
</dbReference>
<feature type="domain" description="CARD" evidence="1">
    <location>
        <begin position="3"/>
        <end position="93"/>
    </location>
</feature>
<dbReference type="PROSITE" id="PS50209">
    <property type="entry name" value="CARD"/>
    <property type="match status" value="1"/>
</dbReference>
<accession>A0ABD3UZ77</accession>
<evidence type="ECO:0000313" key="3">
    <source>
        <dbReference type="Proteomes" id="UP001634394"/>
    </source>
</evidence>
<dbReference type="Gene3D" id="1.10.533.10">
    <property type="entry name" value="Death Domain, Fas"/>
    <property type="match status" value="1"/>
</dbReference>
<reference evidence="2 3" key="1">
    <citation type="submission" date="2024-11" db="EMBL/GenBank/DDBJ databases">
        <title>Chromosome-level genome assembly of the freshwater bivalve Anodonta woodiana.</title>
        <authorList>
            <person name="Chen X."/>
        </authorList>
    </citation>
    <scope>NUCLEOTIDE SEQUENCE [LARGE SCALE GENOMIC DNA]</scope>
    <source>
        <strain evidence="2">MN2024</strain>
        <tissue evidence="2">Gills</tissue>
    </source>
</reference>
<dbReference type="EMBL" id="JBJQND010000015">
    <property type="protein sequence ID" value="KAL3853585.1"/>
    <property type="molecule type" value="Genomic_DNA"/>
</dbReference>
<dbReference type="InterPro" id="IPR011029">
    <property type="entry name" value="DEATH-like_dom_sf"/>
</dbReference>
<organism evidence="2 3">
    <name type="scientific">Sinanodonta woodiana</name>
    <name type="common">Chinese pond mussel</name>
    <name type="synonym">Anodonta woodiana</name>
    <dbReference type="NCBI Taxonomy" id="1069815"/>
    <lineage>
        <taxon>Eukaryota</taxon>
        <taxon>Metazoa</taxon>
        <taxon>Spiralia</taxon>
        <taxon>Lophotrochozoa</taxon>
        <taxon>Mollusca</taxon>
        <taxon>Bivalvia</taxon>
        <taxon>Autobranchia</taxon>
        <taxon>Heteroconchia</taxon>
        <taxon>Palaeoheterodonta</taxon>
        <taxon>Unionida</taxon>
        <taxon>Unionoidea</taxon>
        <taxon>Unionidae</taxon>
        <taxon>Unioninae</taxon>
        <taxon>Sinanodonta</taxon>
    </lineage>
</organism>
<evidence type="ECO:0000313" key="2">
    <source>
        <dbReference type="EMBL" id="KAL3853585.1"/>
    </source>
</evidence>
<gene>
    <name evidence="2" type="ORF">ACJMK2_017119</name>
</gene>
<proteinExistence type="predicted"/>
<comment type="caution">
    <text evidence="2">The sequence shown here is derived from an EMBL/GenBank/DDBJ whole genome shotgun (WGS) entry which is preliminary data.</text>
</comment>
<protein>
    <recommendedName>
        <fullName evidence="1">CARD domain-containing protein</fullName>
    </recommendedName>
</protein>
<evidence type="ECO:0000259" key="1">
    <source>
        <dbReference type="PROSITE" id="PS50209"/>
    </source>
</evidence>
<keyword evidence="3" id="KW-1185">Reference proteome</keyword>
<dbReference type="CDD" id="cd01671">
    <property type="entry name" value="CARD"/>
    <property type="match status" value="1"/>
</dbReference>
<dbReference type="AlphaFoldDB" id="A0ABD3UZ77"/>
<name>A0ABD3UZ77_SINWO</name>